<proteinExistence type="predicted"/>
<evidence type="ECO:0000313" key="3">
    <source>
        <dbReference type="Proteomes" id="UP000230843"/>
    </source>
</evidence>
<evidence type="ECO:0000313" key="2">
    <source>
        <dbReference type="EMBL" id="PJA90009.1"/>
    </source>
</evidence>
<reference evidence="3" key="1">
    <citation type="submission" date="2017-09" db="EMBL/GenBank/DDBJ databases">
        <title>Depth-based differentiation of microbial function through sediment-hosted aquifers and enrichment of novel symbionts in the deep terrestrial subsurface.</title>
        <authorList>
            <person name="Probst A.J."/>
            <person name="Ladd B."/>
            <person name="Jarett J.K."/>
            <person name="Geller-Mcgrath D.E."/>
            <person name="Sieber C.M.K."/>
            <person name="Emerson J.B."/>
            <person name="Anantharaman K."/>
            <person name="Thomas B.C."/>
            <person name="Malmstrom R."/>
            <person name="Stieglmeier M."/>
            <person name="Klingl A."/>
            <person name="Woyke T."/>
            <person name="Ryan C.M."/>
            <person name="Banfield J.F."/>
        </authorList>
    </citation>
    <scope>NUCLEOTIDE SEQUENCE [LARGE SCALE GENOMIC DNA]</scope>
</reference>
<comment type="caution">
    <text evidence="2">The sequence shown here is derived from an EMBL/GenBank/DDBJ whole genome shotgun (WGS) entry which is preliminary data.</text>
</comment>
<dbReference type="AlphaFoldDB" id="A0A2M7Z790"/>
<dbReference type="EMBL" id="PFVJ01000029">
    <property type="protein sequence ID" value="PJA90009.1"/>
    <property type="molecule type" value="Genomic_DNA"/>
</dbReference>
<keyword evidence="1" id="KW-1133">Transmembrane helix</keyword>
<gene>
    <name evidence="2" type="ORF">CO137_01250</name>
</gene>
<organism evidence="2 3">
    <name type="scientific">Candidatus Magasanikbacteria bacterium CG_4_9_14_3_um_filter_32_9</name>
    <dbReference type="NCBI Taxonomy" id="1974644"/>
    <lineage>
        <taxon>Bacteria</taxon>
        <taxon>Candidatus Magasanikiibacteriota</taxon>
    </lineage>
</organism>
<keyword evidence="1" id="KW-0472">Membrane</keyword>
<dbReference type="Proteomes" id="UP000230843">
    <property type="component" value="Unassembled WGS sequence"/>
</dbReference>
<sequence>MGTIVFILFAVIVVAVTIYLSLREKKKCPNCESQNITKTGKKIHEEETSIAVISSPTSYHKFEYKCNDCGHLFLIKQRSLLFE</sequence>
<accession>A0A2M7Z790</accession>
<evidence type="ECO:0008006" key="4">
    <source>
        <dbReference type="Google" id="ProtNLM"/>
    </source>
</evidence>
<name>A0A2M7Z790_9BACT</name>
<evidence type="ECO:0000256" key="1">
    <source>
        <dbReference type="SAM" id="Phobius"/>
    </source>
</evidence>
<feature type="transmembrane region" description="Helical" evidence="1">
    <location>
        <begin position="6"/>
        <end position="22"/>
    </location>
</feature>
<protein>
    <recommendedName>
        <fullName evidence="4">C2H2-type domain-containing protein</fullName>
    </recommendedName>
</protein>
<keyword evidence="1" id="KW-0812">Transmembrane</keyword>